<protein>
    <submittedName>
        <fullName evidence="4">Autotransporter outer membrane beta-barrel domain-containing protein</fullName>
    </submittedName>
</protein>
<dbReference type="EMBL" id="QWDR01000001">
    <property type="protein sequence ID" value="RJY33328.1"/>
    <property type="molecule type" value="Genomic_DNA"/>
</dbReference>
<gene>
    <name evidence="4" type="ORF">D1H98_00510</name>
</gene>
<dbReference type="InterPro" id="IPR013425">
    <property type="entry name" value="Autotrns_rpt"/>
</dbReference>
<evidence type="ECO:0000313" key="4">
    <source>
        <dbReference type="EMBL" id="RJY33328.1"/>
    </source>
</evidence>
<feature type="domain" description="Autotransporter" evidence="3">
    <location>
        <begin position="1309"/>
        <end position="1588"/>
    </location>
</feature>
<evidence type="ECO:0000256" key="1">
    <source>
        <dbReference type="ARBA" id="ARBA00022729"/>
    </source>
</evidence>
<dbReference type="SUPFAM" id="SSF103515">
    <property type="entry name" value="Autotransporter"/>
    <property type="match status" value="1"/>
</dbReference>
<dbReference type="InterPro" id="IPR051551">
    <property type="entry name" value="Autotransporter_adhesion"/>
</dbReference>
<evidence type="ECO:0000259" key="3">
    <source>
        <dbReference type="PROSITE" id="PS51208"/>
    </source>
</evidence>
<dbReference type="Gene3D" id="2.160.20.20">
    <property type="match status" value="5"/>
</dbReference>
<dbReference type="RefSeq" id="WP_059431373.1">
    <property type="nucleotide sequence ID" value="NZ_QWDR01000001.1"/>
</dbReference>
<feature type="chain" id="PRO_5030072579" evidence="2">
    <location>
        <begin position="31"/>
        <end position="1589"/>
    </location>
</feature>
<comment type="caution">
    <text evidence="4">The sequence shown here is derived from an EMBL/GenBank/DDBJ whole genome shotgun (WGS) entry which is preliminary data.</text>
</comment>
<dbReference type="InterPro" id="IPR036709">
    <property type="entry name" value="Autotransporte_beta_dom_sf"/>
</dbReference>
<name>A0A3A6W331_LEGPN</name>
<dbReference type="InterPro" id="IPR006315">
    <property type="entry name" value="OM_autotransptr_brl_dom"/>
</dbReference>
<evidence type="ECO:0000256" key="2">
    <source>
        <dbReference type="SAM" id="SignalP"/>
    </source>
</evidence>
<dbReference type="Proteomes" id="UP000277145">
    <property type="component" value="Unassembled WGS sequence"/>
</dbReference>
<dbReference type="Pfam" id="PF12951">
    <property type="entry name" value="PATR"/>
    <property type="match status" value="12"/>
</dbReference>
<dbReference type="GO" id="GO:0019867">
    <property type="term" value="C:outer membrane"/>
    <property type="evidence" value="ECO:0007669"/>
    <property type="project" value="InterPro"/>
</dbReference>
<organism evidence="4 5">
    <name type="scientific">Legionella pneumophila subsp. pneumophila</name>
    <dbReference type="NCBI Taxonomy" id="91891"/>
    <lineage>
        <taxon>Bacteria</taxon>
        <taxon>Pseudomonadati</taxon>
        <taxon>Pseudomonadota</taxon>
        <taxon>Gammaproteobacteria</taxon>
        <taxon>Legionellales</taxon>
        <taxon>Legionellaceae</taxon>
        <taxon>Legionella</taxon>
    </lineage>
</organism>
<dbReference type="NCBIfam" id="TIGR02601">
    <property type="entry name" value="autotrns_rpt"/>
    <property type="match status" value="12"/>
</dbReference>
<dbReference type="PANTHER" id="PTHR35037">
    <property type="entry name" value="C-TERMINAL REGION OF AIDA-LIKE PROTEIN"/>
    <property type="match status" value="1"/>
</dbReference>
<dbReference type="InterPro" id="IPR012332">
    <property type="entry name" value="Autotransporter_pectin_lyase_C"/>
</dbReference>
<dbReference type="Pfam" id="PF03797">
    <property type="entry name" value="Autotransporter"/>
    <property type="match status" value="1"/>
</dbReference>
<dbReference type="NCBIfam" id="TIGR01414">
    <property type="entry name" value="autotrans_barl"/>
    <property type="match status" value="1"/>
</dbReference>
<dbReference type="SUPFAM" id="SSF51126">
    <property type="entry name" value="Pectin lyase-like"/>
    <property type="match status" value="6"/>
</dbReference>
<dbReference type="PROSITE" id="PS51208">
    <property type="entry name" value="AUTOTRANSPORTER"/>
    <property type="match status" value="1"/>
</dbReference>
<evidence type="ECO:0000313" key="5">
    <source>
        <dbReference type="Proteomes" id="UP000277145"/>
    </source>
</evidence>
<dbReference type="PANTHER" id="PTHR35037:SF3">
    <property type="entry name" value="C-TERMINAL REGION OF AIDA-LIKE PROTEIN"/>
    <property type="match status" value="1"/>
</dbReference>
<dbReference type="SMART" id="SM00869">
    <property type="entry name" value="Autotransporter"/>
    <property type="match status" value="1"/>
</dbReference>
<reference evidence="4 5" key="1">
    <citation type="submission" date="2018-08" db="EMBL/GenBank/DDBJ databases">
        <title>Genome Sequences of Legionella pneumophila subsp. pneumophila Isolates, Recovered from a Drinking Water System in a Large Builging.</title>
        <authorList>
            <person name="Gomez-Alvarez V."/>
            <person name="Boczek L."/>
            <person name="King D."/>
            <person name="Pemberton A."/>
            <person name="Pfaller S."/>
            <person name="Rodgers M."/>
            <person name="Santodomingo J."/>
            <person name="Revetta R."/>
        </authorList>
    </citation>
    <scope>NUCLEOTIDE SEQUENCE [LARGE SCALE GENOMIC DNA]</scope>
    <source>
        <strain evidence="4 5">L01C.1</strain>
    </source>
</reference>
<feature type="signal peptide" evidence="2">
    <location>
        <begin position="1"/>
        <end position="30"/>
    </location>
</feature>
<keyword evidence="1 2" id="KW-0732">Signal</keyword>
<sequence length="1589" mass="162106">MGLKSNNKVVDQTIIPALFGCFIFSSQALALDSTWTGTISTSWGTAGNWSSGIPGLPVGVATDKATFTGTTPFTTVANNNVVRTLATLEFSAGATQYTITNLTAGGAFTLSGQGIVNNSANTQIITNTQSFTFTNLADAGTNVLFNNNAGGTLTFLGNSTATNTTIANAGALNISGLTASEISIGSLSGTAGTINLGSKKLKTGGLNTSTTVASVISGVGGVLEKEGSGTLTLTGANTYTGGTIISGGTLQIGAGGTVGSIAGNILNNAALIFNRSNALTYAGVISGTGTLTKLGAGVLTLTGNHTFSGDTTISAGTLSIGSGGTTGSIVGNIIDNSALIFNRSDNLTYAGVISGSGTLTKQGSGVLSLTGTNLYTGTTTITAGTLSIGDGGILGSVAGNITNSATLRFNRADNLSYGGVISGTGALQKQGAGTLTLSGNNTYSGTTTISGGTLLLTGNKSGAGTTTVNATTNLQIGNGGVTGLIAGNITNNGTVAFNRSDAITYVGVISGSGVLQQLGSGVLTLIGANTFTGGTTISSGTLQIGAGGTVGSIAGNILNNAALIFNRSNALTYAGVISGTGTLTKLGAGVLTLTGNHTFSGDTTISAGTLSIGSGGTTGSIVGNIIDNSALIFNRSDNLTYAGVISGSGTLTKQGSGVLSLTGTNLYTGQTLFNQGTISIIQDANLGAGGALTFNGGVLQTTADLTSNRTATLNSGNGTFFTDAGTTLTYNGQITGIGQLRKNGDGTMILGSTLNNYSGGTLILDGTLQATTATLPGNVIVNSGAYLEFHQNFDGTYNGVISGAGDVIKDGSGNVTLTGIQTYSGQTTINQGGIQGTTTSINNQSVNTTAVNTALIFNQNFDGTYSGILSGLGSLLKFGTGTVTLTGANTYSGGTFIDAGAFSISSAANIGGSASPLVFFSGALITTATMILDNTTHLGLLGGTFVTNPATTLTMNGQVMGVGSLTKEGSGTLILNNASNNYTGGTIVQEGILQAGVSGGLSNHSHYTINGGQLDLNGYALSMGLLTGLGGTVDVTATSLILEQSLDSTYAGSFLGDTTAIIEKNGSGQLTLTGNSSSYQGAMNIDQGTLVMNGQMNGHLNIGNSGTLKGVGAVNDLSVYGTIAPGNSIGTLTVNGNYIQNPGSFYELEFNPSGNTDLISVLGTATINGGTVRLLPDQPPYTPGTKYTILEAQGGVSGTYSDLTNPNLPYLFFDLSYDANHVYLEVFRSGIDFSALAITPNQIATANAIETIRPSNPLYIAIVNLDTAEEAQSAFNLLSGEIHASIIGSVVEESRYLRDAIFQHLTDENPNNNDGVWLRTYNAKTTRDTDNNAATLDGNSSGFFIGVDKKITSNVKIGSVFGYGTRQDSVPHRLSNANLQQFDFTLYSEYVHQQLYLRYGYGHFWYSASTHRTVELPTLVNYLRSDYSLYSNQFFAEMGLKGLYKNTPVDPVAQVAFIEAGNNQFNERGGISALSGSANHMKTPITTLGFRSKTTLFNSDKLDVNSNGMLGWQHAYSDTVPGSIMGFASSANFLIGGTPIAKDSALVNTGLEFKNPQYDSLKMNLFYQGVFADNVSNNSILVSLNWGFN</sequence>
<dbReference type="Gene3D" id="2.40.128.130">
    <property type="entry name" value="Autotransporter beta-domain"/>
    <property type="match status" value="1"/>
</dbReference>
<dbReference type="InterPro" id="IPR005546">
    <property type="entry name" value="Autotransporte_beta"/>
</dbReference>
<dbReference type="InterPro" id="IPR011050">
    <property type="entry name" value="Pectin_lyase_fold/virulence"/>
</dbReference>
<proteinExistence type="predicted"/>
<accession>A0A3A6W331</accession>